<organism evidence="2 3">
    <name type="scientific">Brevibacterium antiquum</name>
    <dbReference type="NCBI Taxonomy" id="234835"/>
    <lineage>
        <taxon>Bacteria</taxon>
        <taxon>Bacillati</taxon>
        <taxon>Actinomycetota</taxon>
        <taxon>Actinomycetes</taxon>
        <taxon>Micrococcales</taxon>
        <taxon>Brevibacteriaceae</taxon>
        <taxon>Brevibacterium</taxon>
    </lineage>
</organism>
<reference evidence="3" key="1">
    <citation type="submission" date="2017-03" db="EMBL/GenBank/DDBJ databases">
        <authorList>
            <person name="Monnet C."/>
        </authorList>
    </citation>
    <scope>NUCLEOTIDE SEQUENCE [LARGE SCALE GENOMIC DNA]</scope>
    <source>
        <strain evidence="3">P10</strain>
    </source>
</reference>
<keyword evidence="3" id="KW-1185">Reference proteome</keyword>
<feature type="region of interest" description="Disordered" evidence="1">
    <location>
        <begin position="51"/>
        <end position="78"/>
    </location>
</feature>
<protein>
    <submittedName>
        <fullName evidence="2">Uncharacterized protein</fullName>
    </submittedName>
</protein>
<dbReference type="Proteomes" id="UP000234342">
    <property type="component" value="Unassembled WGS sequence"/>
</dbReference>
<evidence type="ECO:0000256" key="1">
    <source>
        <dbReference type="SAM" id="MobiDB-lite"/>
    </source>
</evidence>
<dbReference type="EMBL" id="FXZE01000002">
    <property type="protein sequence ID" value="SMX70561.1"/>
    <property type="molecule type" value="Genomic_DNA"/>
</dbReference>
<evidence type="ECO:0000313" key="3">
    <source>
        <dbReference type="Proteomes" id="UP000234342"/>
    </source>
</evidence>
<proteinExistence type="predicted"/>
<evidence type="ECO:0000313" key="2">
    <source>
        <dbReference type="EMBL" id="SMX70561.1"/>
    </source>
</evidence>
<gene>
    <name evidence="2" type="ORF">BANT10_00607</name>
</gene>
<accession>A0A2H1I5T2</accession>
<sequence length="78" mass="8451">MKYAPYLCPDCYGRLIDTAASAEPGDGVNLNPMLECADGCGVSERALKPYRTRMNGKARSPGRTPVRTAAKAPARRQH</sequence>
<name>A0A2H1I5T2_9MICO</name>
<dbReference type="AlphaFoldDB" id="A0A2H1I5T2"/>